<keyword evidence="8 9" id="KW-0067">ATP-binding</keyword>
<dbReference type="InterPro" id="IPR002891">
    <property type="entry name" value="APS"/>
</dbReference>
<sequence length="200" mass="22796">MEGPTMLTKQHYRVSKAMRQNKNNHKSCVLWLTGLSGSGKSTVADALDKYFYENEIKSYVLDGDNIRLGLNKNLGFSSADRTENIRRVGEVSKLFVDAGTISIAAFISPFMDDRNEVRRLFGEGEFIEVYIKCPIDICEKRDPKGLYKKAREGILQEFTGISSPYEEPNDSEVVVQTDKYSIEESVQMIVEYLMKKKIIK</sequence>
<evidence type="ECO:0000256" key="7">
    <source>
        <dbReference type="ARBA" id="ARBA00022777"/>
    </source>
</evidence>
<comment type="function">
    <text evidence="2 9 10">Catalyzes the synthesis of activated sulfate.</text>
</comment>
<protein>
    <recommendedName>
        <fullName evidence="9 10">Adenylyl-sulfate kinase</fullName>
        <ecNumber evidence="9 10">2.7.1.25</ecNumber>
    </recommendedName>
    <alternativeName>
        <fullName evidence="9">APS kinase</fullName>
    </alternativeName>
    <alternativeName>
        <fullName evidence="9">ATP adenosine-5'-phosphosulfate 3'-phosphotransferase</fullName>
    </alternativeName>
    <alternativeName>
        <fullName evidence="9">Adenosine-5'-phosphosulfate kinase</fullName>
    </alternativeName>
</protein>
<evidence type="ECO:0000313" key="13">
    <source>
        <dbReference type="Proteomes" id="UP000297900"/>
    </source>
</evidence>
<dbReference type="OrthoDB" id="9804504at2"/>
<reference evidence="12 13" key="1">
    <citation type="submission" date="2019-03" db="EMBL/GenBank/DDBJ databases">
        <title>Cohnella endophytica sp. nov., a novel endophytic bacterium isolated from bark of Sonneratia apetala.</title>
        <authorList>
            <person name="Tuo L."/>
        </authorList>
    </citation>
    <scope>NUCLEOTIDE SEQUENCE [LARGE SCALE GENOMIC DNA]</scope>
    <source>
        <strain evidence="12 13">CCTCC AB 208254</strain>
    </source>
</reference>
<evidence type="ECO:0000256" key="3">
    <source>
        <dbReference type="ARBA" id="ARBA00004806"/>
    </source>
</evidence>
<dbReference type="PANTHER" id="PTHR11055:SF1">
    <property type="entry name" value="PAPS SYNTHETASE, ISOFORM D"/>
    <property type="match status" value="1"/>
</dbReference>
<evidence type="ECO:0000313" key="12">
    <source>
        <dbReference type="EMBL" id="TFE29002.1"/>
    </source>
</evidence>
<dbReference type="EMBL" id="SOMN01000005">
    <property type="protein sequence ID" value="TFE29002.1"/>
    <property type="molecule type" value="Genomic_DNA"/>
</dbReference>
<dbReference type="FunFam" id="3.40.50.300:FF:000212">
    <property type="entry name" value="Adenylyl-sulfate kinase"/>
    <property type="match status" value="1"/>
</dbReference>
<name>A0A4Y8M3V6_9BACL</name>
<comment type="similarity">
    <text evidence="4 9 10">Belongs to the APS kinase family.</text>
</comment>
<organism evidence="12 13">
    <name type="scientific">Cohnella luojiensis</name>
    <dbReference type="NCBI Taxonomy" id="652876"/>
    <lineage>
        <taxon>Bacteria</taxon>
        <taxon>Bacillati</taxon>
        <taxon>Bacillota</taxon>
        <taxon>Bacilli</taxon>
        <taxon>Bacillales</taxon>
        <taxon>Paenibacillaceae</taxon>
        <taxon>Cohnella</taxon>
    </lineage>
</organism>
<comment type="pathway">
    <text evidence="3 9 10">Sulfur metabolism; hydrogen sulfide biosynthesis; sulfite from sulfate: step 2/3.</text>
</comment>
<evidence type="ECO:0000256" key="6">
    <source>
        <dbReference type="ARBA" id="ARBA00022741"/>
    </source>
</evidence>
<dbReference type="GO" id="GO:0070814">
    <property type="term" value="P:hydrogen sulfide biosynthetic process"/>
    <property type="evidence" value="ECO:0007669"/>
    <property type="project" value="UniProtKB-UniRule"/>
</dbReference>
<dbReference type="HAMAP" id="MF_00065">
    <property type="entry name" value="Adenylyl_sulf_kinase"/>
    <property type="match status" value="1"/>
</dbReference>
<dbReference type="UniPathway" id="UPA00140">
    <property type="reaction ID" value="UER00205"/>
</dbReference>
<dbReference type="AlphaFoldDB" id="A0A4Y8M3V6"/>
<dbReference type="EC" id="2.7.1.25" evidence="9 10"/>
<feature type="domain" description="APS kinase" evidence="11">
    <location>
        <begin position="26"/>
        <end position="176"/>
    </location>
</feature>
<keyword evidence="9" id="KW-0597">Phosphoprotein</keyword>
<feature type="binding site" evidence="9">
    <location>
        <begin position="34"/>
        <end position="41"/>
    </location>
    <ligand>
        <name>ATP</name>
        <dbReference type="ChEBI" id="CHEBI:30616"/>
    </ligand>
</feature>
<dbReference type="Proteomes" id="UP000297900">
    <property type="component" value="Unassembled WGS sequence"/>
</dbReference>
<dbReference type="NCBIfam" id="NF003013">
    <property type="entry name" value="PRK03846.1"/>
    <property type="match status" value="1"/>
</dbReference>
<evidence type="ECO:0000256" key="9">
    <source>
        <dbReference type="HAMAP-Rule" id="MF_00065"/>
    </source>
</evidence>
<keyword evidence="7 9" id="KW-0418">Kinase</keyword>
<dbReference type="NCBIfam" id="TIGR00455">
    <property type="entry name" value="apsK"/>
    <property type="match status" value="1"/>
</dbReference>
<comment type="caution">
    <text evidence="12">The sequence shown here is derived from an EMBL/GenBank/DDBJ whole genome shotgun (WGS) entry which is preliminary data.</text>
</comment>
<dbReference type="PANTHER" id="PTHR11055">
    <property type="entry name" value="BIFUNCTIONAL 3'-PHOSPHOADENOSINE 5'-PHOSPHOSULFATE SYNTHASE"/>
    <property type="match status" value="1"/>
</dbReference>
<dbReference type="GO" id="GO:0000103">
    <property type="term" value="P:sulfate assimilation"/>
    <property type="evidence" value="ECO:0007669"/>
    <property type="project" value="UniProtKB-UniRule"/>
</dbReference>
<keyword evidence="5 9" id="KW-0808">Transferase</keyword>
<dbReference type="InterPro" id="IPR027417">
    <property type="entry name" value="P-loop_NTPase"/>
</dbReference>
<evidence type="ECO:0000256" key="4">
    <source>
        <dbReference type="ARBA" id="ARBA00007008"/>
    </source>
</evidence>
<dbReference type="GO" id="GO:0004020">
    <property type="term" value="F:adenylylsulfate kinase activity"/>
    <property type="evidence" value="ECO:0007669"/>
    <property type="project" value="UniProtKB-UniRule"/>
</dbReference>
<evidence type="ECO:0000256" key="1">
    <source>
        <dbReference type="ARBA" id="ARBA00001823"/>
    </source>
</evidence>
<evidence type="ECO:0000259" key="11">
    <source>
        <dbReference type="Pfam" id="PF01583"/>
    </source>
</evidence>
<feature type="active site" description="Phosphoserine intermediate" evidence="9">
    <location>
        <position position="108"/>
    </location>
</feature>
<accession>A0A4Y8M3V6</accession>
<keyword evidence="6 9" id="KW-0547">Nucleotide-binding</keyword>
<keyword evidence="13" id="KW-1185">Reference proteome</keyword>
<dbReference type="SUPFAM" id="SSF52540">
    <property type="entry name" value="P-loop containing nucleoside triphosphate hydrolases"/>
    <property type="match status" value="1"/>
</dbReference>
<proteinExistence type="inferred from homology"/>
<dbReference type="CDD" id="cd02027">
    <property type="entry name" value="APSK"/>
    <property type="match status" value="1"/>
</dbReference>
<dbReference type="InterPro" id="IPR059117">
    <property type="entry name" value="APS_kinase_dom"/>
</dbReference>
<dbReference type="Gene3D" id="3.40.50.300">
    <property type="entry name" value="P-loop containing nucleotide triphosphate hydrolases"/>
    <property type="match status" value="1"/>
</dbReference>
<evidence type="ECO:0000256" key="8">
    <source>
        <dbReference type="ARBA" id="ARBA00022840"/>
    </source>
</evidence>
<gene>
    <name evidence="9 12" type="primary">cysC</name>
    <name evidence="12" type="ORF">E2980_06320</name>
</gene>
<evidence type="ECO:0000256" key="5">
    <source>
        <dbReference type="ARBA" id="ARBA00022679"/>
    </source>
</evidence>
<evidence type="ECO:0000256" key="2">
    <source>
        <dbReference type="ARBA" id="ARBA00002632"/>
    </source>
</evidence>
<comment type="catalytic activity">
    <reaction evidence="1 9 10">
        <text>adenosine 5'-phosphosulfate + ATP = 3'-phosphoadenylyl sulfate + ADP + H(+)</text>
        <dbReference type="Rhea" id="RHEA:24152"/>
        <dbReference type="ChEBI" id="CHEBI:15378"/>
        <dbReference type="ChEBI" id="CHEBI:30616"/>
        <dbReference type="ChEBI" id="CHEBI:58243"/>
        <dbReference type="ChEBI" id="CHEBI:58339"/>
        <dbReference type="ChEBI" id="CHEBI:456216"/>
        <dbReference type="EC" id="2.7.1.25"/>
    </reaction>
</comment>
<dbReference type="Pfam" id="PF01583">
    <property type="entry name" value="APS_kinase"/>
    <property type="match status" value="1"/>
</dbReference>
<dbReference type="GO" id="GO:0005524">
    <property type="term" value="F:ATP binding"/>
    <property type="evidence" value="ECO:0007669"/>
    <property type="project" value="UniProtKB-UniRule"/>
</dbReference>
<evidence type="ECO:0000256" key="10">
    <source>
        <dbReference type="RuleBase" id="RU004347"/>
    </source>
</evidence>